<comment type="similarity">
    <text evidence="3 12">Belongs to the CcmD/CycX/HelD family.</text>
</comment>
<dbReference type="GO" id="GO:0017004">
    <property type="term" value="P:cytochrome complex assembly"/>
    <property type="evidence" value="ECO:0007669"/>
    <property type="project" value="UniProtKB-KW"/>
</dbReference>
<evidence type="ECO:0000256" key="10">
    <source>
        <dbReference type="ARBA" id="ARBA00022989"/>
    </source>
</evidence>
<dbReference type="GO" id="GO:1903607">
    <property type="term" value="P:cytochrome c biosynthetic process"/>
    <property type="evidence" value="ECO:0007669"/>
    <property type="project" value="TreeGrafter"/>
</dbReference>
<comment type="function">
    <text evidence="1 12">Required for the export of heme to the periplasm for the biogenesis of c-type cytochromes.</text>
</comment>
<keyword evidence="10 12" id="KW-1133">Transmembrane helix</keyword>
<sequence>MQFDSLSSFVAMGGYGLYVWLSFGVSFLVMAVLVGSARVERRRLLKSITQHQQRQARIQKARQHTKPAQE</sequence>
<evidence type="ECO:0000256" key="8">
    <source>
        <dbReference type="ARBA" id="ARBA00022692"/>
    </source>
</evidence>
<dbReference type="NCBIfam" id="TIGR03141">
    <property type="entry name" value="cytochro_ccmD"/>
    <property type="match status" value="1"/>
</dbReference>
<dbReference type="RefSeq" id="WP_195810137.1">
    <property type="nucleotide sequence ID" value="NZ_CP064795.1"/>
</dbReference>
<dbReference type="EMBL" id="CP064795">
    <property type="protein sequence ID" value="QPG05046.1"/>
    <property type="molecule type" value="Genomic_DNA"/>
</dbReference>
<evidence type="ECO:0000256" key="6">
    <source>
        <dbReference type="ARBA" id="ARBA00022475"/>
    </source>
</evidence>
<evidence type="ECO:0000256" key="11">
    <source>
        <dbReference type="ARBA" id="ARBA00023136"/>
    </source>
</evidence>
<dbReference type="Proteomes" id="UP000595095">
    <property type="component" value="Chromosome"/>
</dbReference>
<comment type="subcellular location">
    <subcellularLocation>
        <location evidence="2 12">Cell inner membrane</location>
        <topology evidence="2 12">Single-pass membrane protein</topology>
    </subcellularLocation>
</comment>
<keyword evidence="8 12" id="KW-0812">Transmembrane</keyword>
<dbReference type="KEGG" id="smaa:IT774_12990"/>
<gene>
    <name evidence="13" type="primary">ccmD</name>
    <name evidence="13" type="ORF">IT774_12990</name>
</gene>
<feature type="transmembrane region" description="Helical" evidence="12">
    <location>
        <begin position="15"/>
        <end position="37"/>
    </location>
</feature>
<keyword evidence="6 12" id="KW-1003">Cell membrane</keyword>
<keyword evidence="9 12" id="KW-0201">Cytochrome c-type biogenesis</keyword>
<dbReference type="InterPro" id="IPR052075">
    <property type="entry name" value="Heme_exporter_D"/>
</dbReference>
<dbReference type="GO" id="GO:0015886">
    <property type="term" value="P:heme transport"/>
    <property type="evidence" value="ECO:0007669"/>
    <property type="project" value="InterPro"/>
</dbReference>
<accession>A0A7S9HC96</accession>
<dbReference type="AlphaFoldDB" id="A0A7S9HC96"/>
<keyword evidence="14" id="KW-1185">Reference proteome</keyword>
<name>A0A7S9HC96_9ALTE</name>
<reference evidence="13 14" key="1">
    <citation type="submission" date="2020-11" db="EMBL/GenBank/DDBJ databases">
        <title>Complete genome sequence for Salinimonas sp. strain G2-b.</title>
        <authorList>
            <person name="Park S.-J."/>
        </authorList>
    </citation>
    <scope>NUCLEOTIDE SEQUENCE [LARGE SCALE GENOMIC DNA]</scope>
    <source>
        <strain evidence="13 14">G2-b</strain>
    </source>
</reference>
<evidence type="ECO:0000256" key="2">
    <source>
        <dbReference type="ARBA" id="ARBA00004377"/>
    </source>
</evidence>
<dbReference type="PANTHER" id="PTHR37531">
    <property type="entry name" value="HEME EXPORTER PROTEIN D"/>
    <property type="match status" value="1"/>
</dbReference>
<evidence type="ECO:0000256" key="7">
    <source>
        <dbReference type="ARBA" id="ARBA00022519"/>
    </source>
</evidence>
<dbReference type="PANTHER" id="PTHR37531:SF1">
    <property type="entry name" value="HEME EXPORTER PROTEIN D"/>
    <property type="match status" value="1"/>
</dbReference>
<evidence type="ECO:0000256" key="1">
    <source>
        <dbReference type="ARBA" id="ARBA00002442"/>
    </source>
</evidence>
<keyword evidence="5 12" id="KW-0813">Transport</keyword>
<evidence type="ECO:0000313" key="13">
    <source>
        <dbReference type="EMBL" id="QPG05046.1"/>
    </source>
</evidence>
<evidence type="ECO:0000256" key="5">
    <source>
        <dbReference type="ARBA" id="ARBA00022448"/>
    </source>
</evidence>
<dbReference type="GO" id="GO:0005886">
    <property type="term" value="C:plasma membrane"/>
    <property type="evidence" value="ECO:0007669"/>
    <property type="project" value="UniProtKB-SubCell"/>
</dbReference>
<evidence type="ECO:0000256" key="9">
    <source>
        <dbReference type="ARBA" id="ARBA00022748"/>
    </source>
</evidence>
<protein>
    <recommendedName>
        <fullName evidence="4 12">Heme exporter protein D</fullName>
    </recommendedName>
</protein>
<dbReference type="Pfam" id="PF04995">
    <property type="entry name" value="CcmD"/>
    <property type="match status" value="1"/>
</dbReference>
<organism evidence="13 14">
    <name type="scientific">Salinimonas marina</name>
    <dbReference type="NCBI Taxonomy" id="2785918"/>
    <lineage>
        <taxon>Bacteria</taxon>
        <taxon>Pseudomonadati</taxon>
        <taxon>Pseudomonadota</taxon>
        <taxon>Gammaproteobacteria</taxon>
        <taxon>Alteromonadales</taxon>
        <taxon>Alteromonadaceae</taxon>
        <taxon>Alteromonas/Salinimonas group</taxon>
        <taxon>Salinimonas</taxon>
    </lineage>
</organism>
<dbReference type="InterPro" id="IPR007078">
    <property type="entry name" value="Haem_export_protD_CcmD"/>
</dbReference>
<evidence type="ECO:0000256" key="12">
    <source>
        <dbReference type="RuleBase" id="RU363101"/>
    </source>
</evidence>
<evidence type="ECO:0000256" key="4">
    <source>
        <dbReference type="ARBA" id="ARBA00016461"/>
    </source>
</evidence>
<keyword evidence="7 12" id="KW-0997">Cell inner membrane</keyword>
<evidence type="ECO:0000256" key="3">
    <source>
        <dbReference type="ARBA" id="ARBA00008741"/>
    </source>
</evidence>
<proteinExistence type="inferred from homology"/>
<evidence type="ECO:0000313" key="14">
    <source>
        <dbReference type="Proteomes" id="UP000595095"/>
    </source>
</evidence>
<keyword evidence="11 12" id="KW-0472">Membrane</keyword>